<proteinExistence type="predicted"/>
<dbReference type="Proteomes" id="UP000310066">
    <property type="component" value="Unassembled WGS sequence"/>
</dbReference>
<feature type="compositionally biased region" description="Polar residues" evidence="1">
    <location>
        <begin position="16"/>
        <end position="25"/>
    </location>
</feature>
<gene>
    <name evidence="2" type="ORF">B0A54_02870</name>
</gene>
<evidence type="ECO:0000313" key="3">
    <source>
        <dbReference type="Proteomes" id="UP000310066"/>
    </source>
</evidence>
<reference evidence="2 3" key="1">
    <citation type="submission" date="2017-03" db="EMBL/GenBank/DDBJ databases">
        <title>Genomes of endolithic fungi from Antarctica.</title>
        <authorList>
            <person name="Coleine C."/>
            <person name="Masonjones S."/>
            <person name="Stajich J.E."/>
        </authorList>
    </citation>
    <scope>NUCLEOTIDE SEQUENCE [LARGE SCALE GENOMIC DNA]</scope>
    <source>
        <strain evidence="2 3">CCFEE 5311</strain>
    </source>
</reference>
<dbReference type="AlphaFoldDB" id="A0A4U0VBG0"/>
<comment type="caution">
    <text evidence="2">The sequence shown here is derived from an EMBL/GenBank/DDBJ whole genome shotgun (WGS) entry which is preliminary data.</text>
</comment>
<evidence type="ECO:0000313" key="2">
    <source>
        <dbReference type="EMBL" id="TKA46063.1"/>
    </source>
</evidence>
<accession>A0A4U0VBG0</accession>
<evidence type="ECO:0000256" key="1">
    <source>
        <dbReference type="SAM" id="MobiDB-lite"/>
    </source>
</evidence>
<dbReference type="EMBL" id="NAJP01000009">
    <property type="protein sequence ID" value="TKA46063.1"/>
    <property type="molecule type" value="Genomic_DNA"/>
</dbReference>
<organism evidence="2 3">
    <name type="scientific">Friedmanniomyces endolithicus</name>
    <dbReference type="NCBI Taxonomy" id="329885"/>
    <lineage>
        <taxon>Eukaryota</taxon>
        <taxon>Fungi</taxon>
        <taxon>Dikarya</taxon>
        <taxon>Ascomycota</taxon>
        <taxon>Pezizomycotina</taxon>
        <taxon>Dothideomycetes</taxon>
        <taxon>Dothideomycetidae</taxon>
        <taxon>Mycosphaerellales</taxon>
        <taxon>Teratosphaeriaceae</taxon>
        <taxon>Friedmanniomyces</taxon>
    </lineage>
</organism>
<protein>
    <submittedName>
        <fullName evidence="2">Uncharacterized protein</fullName>
    </submittedName>
</protein>
<sequence>MRKECKAKFGDPGNSGAATNGGTPSSKRKAANDGTPKSTEKLKKGRAGAGTDHDDPETSPSKKVKGEIVETDDDAFT</sequence>
<name>A0A4U0VBG0_9PEZI</name>
<feature type="region of interest" description="Disordered" evidence="1">
    <location>
        <begin position="1"/>
        <end position="77"/>
    </location>
</feature>